<keyword evidence="2" id="KW-1185">Reference proteome</keyword>
<sequence length="305" mass="33769">MSSNYSLNFAPEELSEAPLTVTNLRLGTNEQPIILRLLNFWMQTPFNQNQLSGWCITSKYVDVVGRLASVSETETGTFGMQLSVHCWKIQYILGINSGSKKCGPVLLAFTSMVVVEASGRLCLLNTAATRVTHGAYQPHFRHFRDAFSHDHNPVVIGHSPTPWPVHIRYKLPAKMTLMNSGAAEKKLFPPYNSSVWCLITIESIPTCTSHYHYPFNDITKTASSMSYVATPPLTSCCSSTMMQRSPCSKKTTTEFLALTNTARNACLQSVIGKMFTVEIDTGEDSNIATSVFAVHTIWDPLAFAI</sequence>
<gene>
    <name evidence="1" type="ORF">LTRI10_LOCUS12530</name>
</gene>
<name>A0AAV2D948_9ROSI</name>
<dbReference type="Proteomes" id="UP001497516">
    <property type="component" value="Chromosome 2"/>
</dbReference>
<dbReference type="AlphaFoldDB" id="A0AAV2D948"/>
<proteinExistence type="predicted"/>
<evidence type="ECO:0000313" key="2">
    <source>
        <dbReference type="Proteomes" id="UP001497516"/>
    </source>
</evidence>
<protein>
    <submittedName>
        <fullName evidence="1">Uncharacterized protein</fullName>
    </submittedName>
</protein>
<evidence type="ECO:0000313" key="1">
    <source>
        <dbReference type="EMBL" id="CAL1370400.1"/>
    </source>
</evidence>
<reference evidence="1 2" key="1">
    <citation type="submission" date="2024-04" db="EMBL/GenBank/DDBJ databases">
        <authorList>
            <person name="Fracassetti M."/>
        </authorList>
    </citation>
    <scope>NUCLEOTIDE SEQUENCE [LARGE SCALE GENOMIC DNA]</scope>
</reference>
<organism evidence="1 2">
    <name type="scientific">Linum trigynum</name>
    <dbReference type="NCBI Taxonomy" id="586398"/>
    <lineage>
        <taxon>Eukaryota</taxon>
        <taxon>Viridiplantae</taxon>
        <taxon>Streptophyta</taxon>
        <taxon>Embryophyta</taxon>
        <taxon>Tracheophyta</taxon>
        <taxon>Spermatophyta</taxon>
        <taxon>Magnoliopsida</taxon>
        <taxon>eudicotyledons</taxon>
        <taxon>Gunneridae</taxon>
        <taxon>Pentapetalae</taxon>
        <taxon>rosids</taxon>
        <taxon>fabids</taxon>
        <taxon>Malpighiales</taxon>
        <taxon>Linaceae</taxon>
        <taxon>Linum</taxon>
    </lineage>
</organism>
<dbReference type="EMBL" id="OZ034815">
    <property type="protein sequence ID" value="CAL1370400.1"/>
    <property type="molecule type" value="Genomic_DNA"/>
</dbReference>
<accession>A0AAV2D948</accession>